<feature type="transmembrane region" description="Helical" evidence="11">
    <location>
        <begin position="345"/>
        <end position="371"/>
    </location>
</feature>
<dbReference type="FunFam" id="1.10.3080.10:FF:000027">
    <property type="entry name" value="Chloride channel protein"/>
    <property type="match status" value="1"/>
</dbReference>
<dbReference type="PRINTS" id="PR00762">
    <property type="entry name" value="CLCHANNEL"/>
</dbReference>
<feature type="transmembrane region" description="Helical" evidence="11">
    <location>
        <begin position="294"/>
        <end position="315"/>
    </location>
</feature>
<comment type="subcellular location">
    <subcellularLocation>
        <location evidence="1">Membrane</location>
        <topology evidence="1">Multi-pass membrane protein</topology>
    </subcellularLocation>
</comment>
<evidence type="ECO:0000256" key="3">
    <source>
        <dbReference type="ARBA" id="ARBA00022692"/>
    </source>
</evidence>
<evidence type="ECO:0000256" key="5">
    <source>
        <dbReference type="ARBA" id="ARBA00023065"/>
    </source>
</evidence>
<evidence type="ECO:0000256" key="1">
    <source>
        <dbReference type="ARBA" id="ARBA00004141"/>
    </source>
</evidence>
<feature type="transmembrane region" description="Helical" evidence="11">
    <location>
        <begin position="179"/>
        <end position="203"/>
    </location>
</feature>
<dbReference type="EMBL" id="OCYT01000160">
    <property type="protein sequence ID" value="SON90260.1"/>
    <property type="molecule type" value="Genomic_DNA"/>
</dbReference>
<name>A0AB38E681_XANCH</name>
<evidence type="ECO:0000256" key="11">
    <source>
        <dbReference type="SAM" id="Phobius"/>
    </source>
</evidence>
<dbReference type="Gene3D" id="1.10.3080.10">
    <property type="entry name" value="Clc chloride channel"/>
    <property type="match status" value="1"/>
</dbReference>
<dbReference type="GO" id="GO:0034707">
    <property type="term" value="C:chloride channel complex"/>
    <property type="evidence" value="ECO:0007669"/>
    <property type="project" value="UniProtKB-KW"/>
</dbReference>
<dbReference type="AlphaFoldDB" id="A0AB38E681"/>
<accession>A0AB38E681</accession>
<evidence type="ECO:0000256" key="6">
    <source>
        <dbReference type="ARBA" id="ARBA00023136"/>
    </source>
</evidence>
<dbReference type="PANTHER" id="PTHR43427:SF6">
    <property type="entry name" value="CHLORIDE CHANNEL PROTEIN CLC-E"/>
    <property type="match status" value="1"/>
</dbReference>
<feature type="transmembrane region" description="Helical" evidence="11">
    <location>
        <begin position="41"/>
        <end position="59"/>
    </location>
</feature>
<feature type="compositionally biased region" description="Polar residues" evidence="10">
    <location>
        <begin position="461"/>
        <end position="482"/>
    </location>
</feature>
<feature type="transmembrane region" description="Helical" evidence="11">
    <location>
        <begin position="215"/>
        <end position="239"/>
    </location>
</feature>
<dbReference type="Proteomes" id="UP000234166">
    <property type="component" value="Unassembled WGS sequence"/>
</dbReference>
<feature type="region of interest" description="Disordered" evidence="10">
    <location>
        <begin position="457"/>
        <end position="482"/>
    </location>
</feature>
<evidence type="ECO:0000313" key="15">
    <source>
        <dbReference type="Proteomes" id="UP000234181"/>
    </source>
</evidence>
<reference evidence="14 15" key="1">
    <citation type="submission" date="2017-10" db="EMBL/GenBank/DDBJ databases">
        <authorList>
            <person name="Regsiter A."/>
            <person name="William W."/>
        </authorList>
    </citation>
    <scope>NUCLEOTIDE SEQUENCE [LARGE SCALE GENOMIC DNA]</scope>
    <source>
        <strain evidence="12 15">CFBP6984</strain>
        <strain evidence="13 14">CFBP7430</strain>
    </source>
</reference>
<evidence type="ECO:0000256" key="9">
    <source>
        <dbReference type="ARBA" id="ARBA00023303"/>
    </source>
</evidence>
<keyword evidence="8" id="KW-0868">Chloride</keyword>
<evidence type="ECO:0000256" key="7">
    <source>
        <dbReference type="ARBA" id="ARBA00023173"/>
    </source>
</evidence>
<keyword evidence="9" id="KW-0407">Ion channel</keyword>
<proteinExistence type="predicted"/>
<dbReference type="GO" id="GO:0005254">
    <property type="term" value="F:chloride channel activity"/>
    <property type="evidence" value="ECO:0007669"/>
    <property type="project" value="UniProtKB-KW"/>
</dbReference>
<sequence>MRIAVDIAAARQCDNDAMSGSNPPPRRSRPLLSSEGWRRRAALWGGAIAVALVAIVFAKASDAAFHLFQRITAHSIWWALLLTPGIFALLAWLTSGALRPTRGSGIPQVIAALEHPDPAFRDSNLSLRVSVGKLALTTLSLLGGASVGREGPTVHVGASLMHVFGRWFGFRDPRELSHFLLAGGAAGIAAAFNTPLAGVVFAIEELSGRFEHRFSGTLLTAVIVGGVVSLGLLGNYTYFGKVAVALPLGQAWLAIALCSSVAGLLGGLFARMVLASVSGKPRCLGALRQRHPVLLAALCGVALVGLALVFGQGAFGTGYEQARSLVQGHAVVGHEFGLMKLIANLVSYLAGIPGGLFSPALAVGAGIGHNLSVLMPNVDPRTFVLLGMCAYLTGVTQAPLTSAVISLELTDTGQMLLPILATVLIARAVSGLVCKTPIYRGLAEQLLPVPVPAPAPAAEHASTSQLQTVAGNSGQDDASPRT</sequence>
<keyword evidence="6 11" id="KW-0472">Membrane</keyword>
<evidence type="ECO:0000313" key="14">
    <source>
        <dbReference type="Proteomes" id="UP000234166"/>
    </source>
</evidence>
<organism evidence="13 14">
    <name type="scientific">Xanthomonas campestris pv. phaseoli</name>
    <dbReference type="NCBI Taxonomy" id="317013"/>
    <lineage>
        <taxon>Bacteria</taxon>
        <taxon>Pseudomonadati</taxon>
        <taxon>Pseudomonadota</taxon>
        <taxon>Gammaproteobacteria</taxon>
        <taxon>Lysobacterales</taxon>
        <taxon>Lysobacteraceae</taxon>
        <taxon>Xanthomonas</taxon>
    </lineage>
</organism>
<evidence type="ECO:0000256" key="2">
    <source>
        <dbReference type="ARBA" id="ARBA00022448"/>
    </source>
</evidence>
<evidence type="ECO:0000256" key="10">
    <source>
        <dbReference type="SAM" id="MobiDB-lite"/>
    </source>
</evidence>
<dbReference type="SUPFAM" id="SSF81340">
    <property type="entry name" value="Clc chloride channel"/>
    <property type="match status" value="1"/>
</dbReference>
<dbReference type="PANTHER" id="PTHR43427">
    <property type="entry name" value="CHLORIDE CHANNEL PROTEIN CLC-E"/>
    <property type="match status" value="1"/>
</dbReference>
<dbReference type="InterPro" id="IPR050368">
    <property type="entry name" value="ClC-type_chloride_channel"/>
</dbReference>
<keyword evidence="2" id="KW-0813">Transport</keyword>
<feature type="transmembrane region" description="Helical" evidence="11">
    <location>
        <begin position="251"/>
        <end position="274"/>
    </location>
</feature>
<dbReference type="InterPro" id="IPR014743">
    <property type="entry name" value="Cl-channel_core"/>
</dbReference>
<evidence type="ECO:0000313" key="13">
    <source>
        <dbReference type="EMBL" id="SON93108.1"/>
    </source>
</evidence>
<feature type="transmembrane region" description="Helical" evidence="11">
    <location>
        <begin position="415"/>
        <end position="434"/>
    </location>
</feature>
<keyword evidence="5" id="KW-0406">Ion transport</keyword>
<protein>
    <submittedName>
        <fullName evidence="13">Chloride channel protein</fullName>
    </submittedName>
</protein>
<dbReference type="Proteomes" id="UP000234181">
    <property type="component" value="Unassembled WGS sequence"/>
</dbReference>
<dbReference type="EMBL" id="OCYS01000158">
    <property type="protein sequence ID" value="SON93108.1"/>
    <property type="molecule type" value="Genomic_DNA"/>
</dbReference>
<evidence type="ECO:0000256" key="8">
    <source>
        <dbReference type="ARBA" id="ARBA00023214"/>
    </source>
</evidence>
<keyword evidence="7" id="KW-0869">Chloride channel</keyword>
<feature type="transmembrane region" description="Helical" evidence="11">
    <location>
        <begin position="383"/>
        <end position="409"/>
    </location>
</feature>
<evidence type="ECO:0000313" key="12">
    <source>
        <dbReference type="EMBL" id="SON90260.1"/>
    </source>
</evidence>
<dbReference type="CDD" id="cd01034">
    <property type="entry name" value="EriC_like"/>
    <property type="match status" value="1"/>
</dbReference>
<evidence type="ECO:0000256" key="4">
    <source>
        <dbReference type="ARBA" id="ARBA00022989"/>
    </source>
</evidence>
<comment type="caution">
    <text evidence="13">The sequence shown here is derived from an EMBL/GenBank/DDBJ whole genome shotgun (WGS) entry which is preliminary data.</text>
</comment>
<gene>
    <name evidence="13" type="primary">clcA</name>
    <name evidence="12" type="ORF">XAP6984_990007</name>
    <name evidence="13" type="ORF">XAP7430_980007</name>
</gene>
<dbReference type="InterPro" id="IPR001807">
    <property type="entry name" value="ClC"/>
</dbReference>
<keyword evidence="4 11" id="KW-1133">Transmembrane helix</keyword>
<dbReference type="Pfam" id="PF00654">
    <property type="entry name" value="Voltage_CLC"/>
    <property type="match status" value="1"/>
</dbReference>
<feature type="transmembrane region" description="Helical" evidence="11">
    <location>
        <begin position="71"/>
        <end position="93"/>
    </location>
</feature>
<keyword evidence="3 11" id="KW-0812">Transmembrane</keyword>
<keyword evidence="15" id="KW-1185">Reference proteome</keyword>